<evidence type="ECO:0000259" key="2">
    <source>
        <dbReference type="Pfam" id="PF13349"/>
    </source>
</evidence>
<keyword evidence="4" id="KW-1185">Reference proteome</keyword>
<reference evidence="3 4" key="1">
    <citation type="submission" date="2019-07" db="EMBL/GenBank/DDBJ databases">
        <authorList>
            <person name="Kim J."/>
        </authorList>
    </citation>
    <scope>NUCLEOTIDE SEQUENCE [LARGE SCALE GENOMIC DNA]</scope>
    <source>
        <strain evidence="3 4">N4</strain>
    </source>
</reference>
<dbReference type="EMBL" id="VNJK01000004">
    <property type="protein sequence ID" value="TVX87276.1"/>
    <property type="molecule type" value="Genomic_DNA"/>
</dbReference>
<proteinExistence type="predicted"/>
<dbReference type="OrthoDB" id="2654876at2"/>
<accession>A0A559IHX4</accession>
<comment type="caution">
    <text evidence="3">The sequence shown here is derived from an EMBL/GenBank/DDBJ whole genome shotgun (WGS) entry which is preliminary data.</text>
</comment>
<dbReference type="PROSITE" id="PS51257">
    <property type="entry name" value="PROKAR_LIPOPROTEIN"/>
    <property type="match status" value="1"/>
</dbReference>
<feature type="signal peptide" evidence="1">
    <location>
        <begin position="1"/>
        <end position="20"/>
    </location>
</feature>
<evidence type="ECO:0000313" key="4">
    <source>
        <dbReference type="Proteomes" id="UP000318102"/>
    </source>
</evidence>
<dbReference type="Pfam" id="PF13349">
    <property type="entry name" value="DUF4097"/>
    <property type="match status" value="1"/>
</dbReference>
<name>A0A559IHX4_9BACL</name>
<keyword evidence="1" id="KW-0732">Signal</keyword>
<feature type="chain" id="PRO_5039412508" evidence="1">
    <location>
        <begin position="21"/>
        <end position="291"/>
    </location>
</feature>
<evidence type="ECO:0000313" key="3">
    <source>
        <dbReference type="EMBL" id="TVX87276.1"/>
    </source>
</evidence>
<sequence length="291" mass="30735">MKKNALLVFSIMLLALVGSACSVLGVGSKSFATEQSFQVGSIKAIEINNESWDIEFNSTDSNQITITTEGKQKDEKTDPVVIKEDGNKMIITQESKKAGLIDNFTFGKEGTINISIPKHGVEKIAVNNQFGNMEWNDIAIPAVDISTETGSTLIKGLTADIGKVTSDNGALSIRDSSIRELKVASITGDNDLTNVTSSSMKVTSANGSVSIKEAKESQSVVVHTKIGDIAVAYKDAPASLAVGASSHLADITVQLKGFKESVNAEQSKTGVIGKGLNKLELVSEAGTIDVR</sequence>
<feature type="domain" description="DUF4097" evidence="2">
    <location>
        <begin position="42"/>
        <end position="290"/>
    </location>
</feature>
<evidence type="ECO:0000256" key="1">
    <source>
        <dbReference type="SAM" id="SignalP"/>
    </source>
</evidence>
<dbReference type="Proteomes" id="UP000318102">
    <property type="component" value="Unassembled WGS sequence"/>
</dbReference>
<dbReference type="AlphaFoldDB" id="A0A559IHX4"/>
<protein>
    <submittedName>
        <fullName evidence="3">DUF4097 domain-containing protein</fullName>
    </submittedName>
</protein>
<gene>
    <name evidence="3" type="ORF">FPZ44_21460</name>
</gene>
<dbReference type="InterPro" id="IPR025164">
    <property type="entry name" value="Toastrack_DUF4097"/>
</dbReference>
<organism evidence="3 4">
    <name type="scientific">Paenibacillus agilis</name>
    <dbReference type="NCBI Taxonomy" id="3020863"/>
    <lineage>
        <taxon>Bacteria</taxon>
        <taxon>Bacillati</taxon>
        <taxon>Bacillota</taxon>
        <taxon>Bacilli</taxon>
        <taxon>Bacillales</taxon>
        <taxon>Paenibacillaceae</taxon>
        <taxon>Paenibacillus</taxon>
    </lineage>
</organism>